<proteinExistence type="predicted"/>
<protein>
    <recommendedName>
        <fullName evidence="5">Secretion protein</fullName>
    </recommendedName>
</protein>
<reference evidence="3 4" key="1">
    <citation type="journal article" date="2013" name="Genome Announc.">
        <title>Genome Sequence of Staphylococcus massiliensis Strain S46, Isolated from the Surface of Healthy Human Skin.</title>
        <authorList>
            <person name="Srivastav R."/>
            <person name="Singh A."/>
            <person name="Jangir P.K."/>
            <person name="Kumari C."/>
            <person name="Muduli S."/>
            <person name="Sharma R."/>
        </authorList>
    </citation>
    <scope>NUCLEOTIDE SEQUENCE [LARGE SCALE GENOMIC DNA]</scope>
    <source>
        <strain evidence="3 4">S46</strain>
    </source>
</reference>
<organism evidence="3 4">
    <name type="scientific">Staphylococcus massiliensis S46</name>
    <dbReference type="NCBI Taxonomy" id="1229783"/>
    <lineage>
        <taxon>Bacteria</taxon>
        <taxon>Bacillati</taxon>
        <taxon>Bacillota</taxon>
        <taxon>Bacilli</taxon>
        <taxon>Bacillales</taxon>
        <taxon>Staphylococcaceae</taxon>
        <taxon>Staphylococcus</taxon>
    </lineage>
</organism>
<evidence type="ECO:0008006" key="5">
    <source>
        <dbReference type="Google" id="ProtNLM"/>
    </source>
</evidence>
<dbReference type="eggNOG" id="COG2340">
    <property type="taxonomic scope" value="Bacteria"/>
</dbReference>
<name>K9AGH0_9STAP</name>
<dbReference type="SUPFAM" id="SSF55797">
    <property type="entry name" value="PR-1-like"/>
    <property type="match status" value="1"/>
</dbReference>
<evidence type="ECO:0000259" key="1">
    <source>
        <dbReference type="Pfam" id="PF00188"/>
    </source>
</evidence>
<dbReference type="PANTHER" id="PTHR31157">
    <property type="entry name" value="SCP DOMAIN-CONTAINING PROTEIN"/>
    <property type="match status" value="1"/>
</dbReference>
<sequence length="324" mass="37220">MFLVLMITIPTHSPKFMEDLYQKADHKIASMTSNTHDEPLKTPKEQPFAVRNIQLNMDKQTVEQKLGKPQRETRNEYGNKWYTYHNQYQGFVMVSYLDNKVHGLYTNQNIISSKNKIKYMTPKDVVRQRLGKPLDEIDKGKYRIVLNHDHDIFSKDGTYISAFYDKHRGNSLTGLLIVSKKLEHQLSDQYGSPSKSLKEGFELQNFDLVNAERVQHELPPLSYSGSVSQTARKHSQDMAKHNYFDHTSLKGLSPFDRLKNDGHDYNSAGENLAHGQNNSIVAHHGLMNSLGHRKNILEPSYQSLGVGVSFNDEKSPYWTENYTG</sequence>
<evidence type="ECO:0000259" key="2">
    <source>
        <dbReference type="Pfam" id="PF14504"/>
    </source>
</evidence>
<gene>
    <name evidence="3" type="ORF">C273_09634</name>
</gene>
<evidence type="ECO:0000313" key="4">
    <source>
        <dbReference type="Proteomes" id="UP000009885"/>
    </source>
</evidence>
<dbReference type="Pfam" id="PF00188">
    <property type="entry name" value="CAP"/>
    <property type="match status" value="1"/>
</dbReference>
<comment type="caution">
    <text evidence="3">The sequence shown here is derived from an EMBL/GenBank/DDBJ whole genome shotgun (WGS) entry which is preliminary data.</text>
</comment>
<dbReference type="InterPro" id="IPR035940">
    <property type="entry name" value="CAP_sf"/>
</dbReference>
<keyword evidence="4" id="KW-1185">Reference proteome</keyword>
<feature type="domain" description="CAP-associated" evidence="2">
    <location>
        <begin position="55"/>
        <end position="186"/>
    </location>
</feature>
<feature type="domain" description="SCP" evidence="1">
    <location>
        <begin position="206"/>
        <end position="322"/>
    </location>
</feature>
<dbReference type="PATRIC" id="fig|1229783.3.peg.1922"/>
<dbReference type="Pfam" id="PF14504">
    <property type="entry name" value="CAP_assoc_N"/>
    <property type="match status" value="1"/>
</dbReference>
<dbReference type="InterPro" id="IPR014044">
    <property type="entry name" value="CAP_dom"/>
</dbReference>
<dbReference type="STRING" id="1229783.C273_09634"/>
<dbReference type="InterPro" id="IPR029410">
    <property type="entry name" value="CAP_assoc"/>
</dbReference>
<dbReference type="PANTHER" id="PTHR31157:SF1">
    <property type="entry name" value="SCP DOMAIN-CONTAINING PROTEIN"/>
    <property type="match status" value="1"/>
</dbReference>
<accession>K9AGH0</accession>
<dbReference type="CDD" id="cd05379">
    <property type="entry name" value="CAP_bacterial"/>
    <property type="match status" value="1"/>
</dbReference>
<dbReference type="EMBL" id="AMSQ01000018">
    <property type="protein sequence ID" value="EKU46364.1"/>
    <property type="molecule type" value="Genomic_DNA"/>
</dbReference>
<evidence type="ECO:0000313" key="3">
    <source>
        <dbReference type="EMBL" id="EKU46364.1"/>
    </source>
</evidence>
<dbReference type="Gene3D" id="3.40.33.10">
    <property type="entry name" value="CAP"/>
    <property type="match status" value="1"/>
</dbReference>
<dbReference type="Proteomes" id="UP000009885">
    <property type="component" value="Unassembled WGS sequence"/>
</dbReference>
<dbReference type="AlphaFoldDB" id="K9AGH0"/>